<dbReference type="InterPro" id="IPR021833">
    <property type="entry name" value="DUF3425"/>
</dbReference>
<dbReference type="GeneID" id="36525437"/>
<name>A0A2I2EYC9_ASPCN</name>
<dbReference type="STRING" id="41067.A0A2I2EYC9"/>
<evidence type="ECO:0008006" key="4">
    <source>
        <dbReference type="Google" id="ProtNLM"/>
    </source>
</evidence>
<feature type="region of interest" description="Disordered" evidence="1">
    <location>
        <begin position="72"/>
        <end position="107"/>
    </location>
</feature>
<proteinExistence type="predicted"/>
<gene>
    <name evidence="2" type="ORF">BDW47DRAFT_135220</name>
</gene>
<dbReference type="Pfam" id="PF11905">
    <property type="entry name" value="DUF3425"/>
    <property type="match status" value="1"/>
</dbReference>
<evidence type="ECO:0000313" key="2">
    <source>
        <dbReference type="EMBL" id="PLB33360.1"/>
    </source>
</evidence>
<evidence type="ECO:0000313" key="3">
    <source>
        <dbReference type="Proteomes" id="UP000234585"/>
    </source>
</evidence>
<dbReference type="EMBL" id="KZ559211">
    <property type="protein sequence ID" value="PLB33360.1"/>
    <property type="molecule type" value="Genomic_DNA"/>
</dbReference>
<evidence type="ECO:0000256" key="1">
    <source>
        <dbReference type="SAM" id="MobiDB-lite"/>
    </source>
</evidence>
<accession>A0A2I2EYC9</accession>
<protein>
    <recommendedName>
        <fullName evidence="4">BZIP domain-containing protein</fullName>
    </recommendedName>
</protein>
<dbReference type="Proteomes" id="UP000234585">
    <property type="component" value="Unassembled WGS sequence"/>
</dbReference>
<organism evidence="2 3">
    <name type="scientific">Aspergillus candidus</name>
    <dbReference type="NCBI Taxonomy" id="41067"/>
    <lineage>
        <taxon>Eukaryota</taxon>
        <taxon>Fungi</taxon>
        <taxon>Dikarya</taxon>
        <taxon>Ascomycota</taxon>
        <taxon>Pezizomycotina</taxon>
        <taxon>Eurotiomycetes</taxon>
        <taxon>Eurotiomycetidae</taxon>
        <taxon>Eurotiales</taxon>
        <taxon>Aspergillaceae</taxon>
        <taxon>Aspergillus</taxon>
        <taxon>Aspergillus subgen. Circumdati</taxon>
    </lineage>
</organism>
<feature type="compositionally biased region" description="Polar residues" evidence="1">
    <location>
        <begin position="72"/>
        <end position="101"/>
    </location>
</feature>
<sequence>MSAKRTAPDLSVPELTENAAERKRVLNILAQRRYRQRRKDRLRAFESRATGEARGYQTTAETSCLSVNNAQSFRESEGGSSPSGTVQNKSPVCDVQATSSDEPARDVHQDDNAHVGSGSIQPIAPSGCDFVHSSSRFLFQSSLIPPSVSAFPYGDTSETYQSAWPEFGQQDQAIGYSNDQVTKSMFDNDSGLGDICAELQSSEASLFTFPDDYTIHIPTLTLLNAAMSVARRLGLSEIIWDLTSVSPFYEERGTPASGLSTPSLVTYPSNAASTTPSDTTDSAGSERKAYIFALPPHLQPTPTQRLIPHHPMLDLLPWPNVRDKLIQVFHLPMSQRPKTAQDPMGILRLVYDMEDAGGEGINVHGQDPFQASGWEVGQLVFERWWWAFETNIIQTSNQARMNRGAKTLSLTELQM</sequence>
<dbReference type="RefSeq" id="XP_024667372.1">
    <property type="nucleotide sequence ID" value="XM_024818277.1"/>
</dbReference>
<dbReference type="PANTHER" id="PTHR38116">
    <property type="entry name" value="CHROMOSOME 7, WHOLE GENOME SHOTGUN SEQUENCE"/>
    <property type="match status" value="1"/>
</dbReference>
<dbReference type="AlphaFoldDB" id="A0A2I2EYC9"/>
<keyword evidence="3" id="KW-1185">Reference proteome</keyword>
<dbReference type="OrthoDB" id="4991875at2759"/>
<reference evidence="2 3" key="1">
    <citation type="submission" date="2017-12" db="EMBL/GenBank/DDBJ databases">
        <authorList>
            <consortium name="DOE Joint Genome Institute"/>
            <person name="Haridas S."/>
            <person name="Kjaerbolling I."/>
            <person name="Vesth T.C."/>
            <person name="Frisvad J.C."/>
            <person name="Nybo J.L."/>
            <person name="Theobald S."/>
            <person name="Kuo A."/>
            <person name="Bowyer P."/>
            <person name="Matsuda Y."/>
            <person name="Mondo S."/>
            <person name="Lyhne E.K."/>
            <person name="Kogle M.E."/>
            <person name="Clum A."/>
            <person name="Lipzen A."/>
            <person name="Salamov A."/>
            <person name="Ngan C.Y."/>
            <person name="Daum C."/>
            <person name="Chiniquy J."/>
            <person name="Barry K."/>
            <person name="LaButti K."/>
            <person name="Simmons B.A."/>
            <person name="Magnuson J.K."/>
            <person name="Mortensen U.H."/>
            <person name="Larsen T.O."/>
            <person name="Grigoriev I.V."/>
            <person name="Baker S.E."/>
            <person name="Andersen M.R."/>
            <person name="Nordberg H.P."/>
            <person name="Cantor M.N."/>
            <person name="Hua S.X."/>
        </authorList>
    </citation>
    <scope>NUCLEOTIDE SEQUENCE [LARGE SCALE GENOMIC DNA]</scope>
    <source>
        <strain evidence="2 3">CBS 102.13</strain>
    </source>
</reference>
<dbReference type="PANTHER" id="PTHR38116:SF9">
    <property type="entry name" value="BZIP DOMAIN-CONTAINING PROTEIN"/>
    <property type="match status" value="1"/>
</dbReference>